<gene>
    <name evidence="1" type="ORF">RRG08_052158</name>
</gene>
<accession>A0AAE0YY98</accession>
<comment type="caution">
    <text evidence="1">The sequence shown here is derived from an EMBL/GenBank/DDBJ whole genome shotgun (WGS) entry which is preliminary data.</text>
</comment>
<feature type="non-terminal residue" evidence="1">
    <location>
        <position position="1"/>
    </location>
</feature>
<evidence type="ECO:0000313" key="2">
    <source>
        <dbReference type="Proteomes" id="UP001283361"/>
    </source>
</evidence>
<evidence type="ECO:0000313" key="1">
    <source>
        <dbReference type="EMBL" id="KAK3759333.1"/>
    </source>
</evidence>
<organism evidence="1 2">
    <name type="scientific">Elysia crispata</name>
    <name type="common">lettuce slug</name>
    <dbReference type="NCBI Taxonomy" id="231223"/>
    <lineage>
        <taxon>Eukaryota</taxon>
        <taxon>Metazoa</taxon>
        <taxon>Spiralia</taxon>
        <taxon>Lophotrochozoa</taxon>
        <taxon>Mollusca</taxon>
        <taxon>Gastropoda</taxon>
        <taxon>Heterobranchia</taxon>
        <taxon>Euthyneura</taxon>
        <taxon>Panpulmonata</taxon>
        <taxon>Sacoglossa</taxon>
        <taxon>Placobranchoidea</taxon>
        <taxon>Plakobranchidae</taxon>
        <taxon>Elysia</taxon>
    </lineage>
</organism>
<reference evidence="1" key="1">
    <citation type="journal article" date="2023" name="G3 (Bethesda)">
        <title>A reference genome for the long-term kleptoplast-retaining sea slug Elysia crispata morphotype clarki.</title>
        <authorList>
            <person name="Eastman K.E."/>
            <person name="Pendleton A.L."/>
            <person name="Shaikh M.A."/>
            <person name="Suttiyut T."/>
            <person name="Ogas R."/>
            <person name="Tomko P."/>
            <person name="Gavelis G."/>
            <person name="Widhalm J.R."/>
            <person name="Wisecaver J.H."/>
        </authorList>
    </citation>
    <scope>NUCLEOTIDE SEQUENCE</scope>
    <source>
        <strain evidence="1">ECLA1</strain>
    </source>
</reference>
<name>A0AAE0YY98_9GAST</name>
<dbReference type="EMBL" id="JAWDGP010005137">
    <property type="protein sequence ID" value="KAK3759333.1"/>
    <property type="molecule type" value="Genomic_DNA"/>
</dbReference>
<sequence length="79" mass="9285">MVKPRPLPQPRPQLEDILNGLSRQVMLQQFFLEKRTRSDGNSGIKNTRLTRDGTKNFYKPFIFDISYLAMLDHANFDRT</sequence>
<dbReference type="AlphaFoldDB" id="A0AAE0YY98"/>
<proteinExistence type="predicted"/>
<protein>
    <submittedName>
        <fullName evidence="1">Uncharacterized protein</fullName>
    </submittedName>
</protein>
<dbReference type="Proteomes" id="UP001283361">
    <property type="component" value="Unassembled WGS sequence"/>
</dbReference>
<keyword evidence="2" id="KW-1185">Reference proteome</keyword>